<keyword evidence="2" id="KW-1185">Reference proteome</keyword>
<gene>
    <name evidence="1" type="ORF">Adu01nite_40960</name>
</gene>
<protein>
    <recommendedName>
        <fullName evidence="3">Lectin</fullName>
    </recommendedName>
</protein>
<reference evidence="1 2" key="1">
    <citation type="submission" date="2021-01" db="EMBL/GenBank/DDBJ databases">
        <title>Whole genome shotgun sequence of Actinoplanes durhamensis NBRC 14914.</title>
        <authorList>
            <person name="Komaki H."/>
            <person name="Tamura T."/>
        </authorList>
    </citation>
    <scope>NUCLEOTIDE SEQUENCE [LARGE SCALE GENOMIC DNA]</scope>
    <source>
        <strain evidence="1 2">NBRC 14914</strain>
    </source>
</reference>
<dbReference type="Proteomes" id="UP000637628">
    <property type="component" value="Unassembled WGS sequence"/>
</dbReference>
<name>A0ABQ3YYV2_9ACTN</name>
<dbReference type="RefSeq" id="WP_203728471.1">
    <property type="nucleotide sequence ID" value="NZ_BAAATX010000013.1"/>
</dbReference>
<evidence type="ECO:0008006" key="3">
    <source>
        <dbReference type="Google" id="ProtNLM"/>
    </source>
</evidence>
<comment type="caution">
    <text evidence="1">The sequence shown here is derived from an EMBL/GenBank/DDBJ whole genome shotgun (WGS) entry which is preliminary data.</text>
</comment>
<dbReference type="EMBL" id="BOML01000033">
    <property type="protein sequence ID" value="GIE02746.1"/>
    <property type="molecule type" value="Genomic_DNA"/>
</dbReference>
<evidence type="ECO:0000313" key="2">
    <source>
        <dbReference type="Proteomes" id="UP000637628"/>
    </source>
</evidence>
<sequence length="117" mass="12500">MPTIADYVVVQDSSETLPKSNGDIDHDFGKFSATGLASGRTVLMFRVNPSGTATLEVTLNGTSLLTQTFDTEPQRSWHEVIDDGILQATNNVLTVTRTAGPGSITVSDLVILYQATV</sequence>
<proteinExistence type="predicted"/>
<organism evidence="1 2">
    <name type="scientific">Paractinoplanes durhamensis</name>
    <dbReference type="NCBI Taxonomy" id="113563"/>
    <lineage>
        <taxon>Bacteria</taxon>
        <taxon>Bacillati</taxon>
        <taxon>Actinomycetota</taxon>
        <taxon>Actinomycetes</taxon>
        <taxon>Micromonosporales</taxon>
        <taxon>Micromonosporaceae</taxon>
        <taxon>Paractinoplanes</taxon>
    </lineage>
</organism>
<evidence type="ECO:0000313" key="1">
    <source>
        <dbReference type="EMBL" id="GIE02746.1"/>
    </source>
</evidence>
<accession>A0ABQ3YYV2</accession>